<dbReference type="Gene3D" id="3.30.70.940">
    <property type="entry name" value="NusG, N-terminal domain"/>
    <property type="match status" value="1"/>
</dbReference>
<evidence type="ECO:0000256" key="3">
    <source>
        <dbReference type="ARBA" id="ARBA00020181"/>
    </source>
</evidence>
<feature type="compositionally biased region" description="Acidic residues" evidence="9">
    <location>
        <begin position="65"/>
        <end position="88"/>
    </location>
</feature>
<evidence type="ECO:0000259" key="11">
    <source>
        <dbReference type="SMART" id="SM00739"/>
    </source>
</evidence>
<dbReference type="InterPro" id="IPR041975">
    <property type="entry name" value="KOW_Spt5_2"/>
</dbReference>
<dbReference type="SMART" id="SM00739">
    <property type="entry name" value="KOW"/>
    <property type="match status" value="5"/>
</dbReference>
<dbReference type="EMBL" id="JBFXLS010000025">
    <property type="protein sequence ID" value="KAL2827431.1"/>
    <property type="molecule type" value="Genomic_DNA"/>
</dbReference>
<dbReference type="Pfam" id="PF12815">
    <property type="entry name" value="CTD"/>
    <property type="match status" value="1"/>
</dbReference>
<dbReference type="Pfam" id="PF03439">
    <property type="entry name" value="Spt5-NGN"/>
    <property type="match status" value="1"/>
</dbReference>
<dbReference type="InterPro" id="IPR006645">
    <property type="entry name" value="NGN-like_dom"/>
</dbReference>
<feature type="domain" description="NusG-like N-terminal" evidence="10">
    <location>
        <begin position="201"/>
        <end position="293"/>
    </location>
</feature>
<feature type="domain" description="KOW" evidence="11">
    <location>
        <begin position="724"/>
        <end position="751"/>
    </location>
</feature>
<dbReference type="InterPro" id="IPR057936">
    <property type="entry name" value="KOWx_Spt5"/>
</dbReference>
<dbReference type="CDD" id="cd06081">
    <property type="entry name" value="KOW_Spt5_1"/>
    <property type="match status" value="1"/>
</dbReference>
<comment type="subunit">
    <text evidence="7">Component of the SPT4-SPT5 complex. Interacts with RNA polymerase II.</text>
</comment>
<feature type="compositionally biased region" description="Basic and acidic residues" evidence="9">
    <location>
        <begin position="1017"/>
        <end position="1028"/>
    </location>
</feature>
<feature type="domain" description="KOW" evidence="11">
    <location>
        <begin position="634"/>
        <end position="659"/>
    </location>
</feature>
<protein>
    <recommendedName>
        <fullName evidence="3 8">Transcription elongation factor SPT5</fullName>
    </recommendedName>
</protein>
<feature type="compositionally biased region" description="Polar residues" evidence="9">
    <location>
        <begin position="905"/>
        <end position="922"/>
    </location>
</feature>
<feature type="domain" description="KOW" evidence="11">
    <location>
        <begin position="511"/>
        <end position="539"/>
    </location>
</feature>
<dbReference type="InterPro" id="IPR036735">
    <property type="entry name" value="NGN_dom_sf"/>
</dbReference>
<evidence type="ECO:0000256" key="8">
    <source>
        <dbReference type="PIRNR" id="PIRNR036945"/>
    </source>
</evidence>
<dbReference type="InterPro" id="IPR005100">
    <property type="entry name" value="NGN-domain"/>
</dbReference>
<feature type="compositionally biased region" description="Basic and acidic residues" evidence="9">
    <location>
        <begin position="146"/>
        <end position="165"/>
    </location>
</feature>
<feature type="compositionally biased region" description="Polar residues" evidence="9">
    <location>
        <begin position="815"/>
        <end position="831"/>
    </location>
</feature>
<dbReference type="Gene3D" id="2.30.30.30">
    <property type="match status" value="3"/>
</dbReference>
<dbReference type="PANTHER" id="PTHR11125:SF7">
    <property type="entry name" value="TRANSCRIPTION ELONGATION FACTOR SPT5"/>
    <property type="match status" value="1"/>
</dbReference>
<evidence type="ECO:0000256" key="4">
    <source>
        <dbReference type="ARBA" id="ARBA00023163"/>
    </source>
</evidence>
<feature type="domain" description="KOW" evidence="11">
    <location>
        <begin position="297"/>
        <end position="324"/>
    </location>
</feature>
<evidence type="ECO:0000256" key="1">
    <source>
        <dbReference type="ARBA" id="ARBA00004123"/>
    </source>
</evidence>
<sequence length="1028" mass="110543">MSRNMLENDFASDEEDDDFNPAPVEESDNEDAPRGQAGGRGRDNRAQDRGDDDDDEENGAGGDEAGGEDDEEPEDYEDEEDDEDDEDAVSGRPRKRRRKPGVHNFLETEAGVDEDEDEGDEEEEDMEFGAETHPDDADALPDGAEMDDRRHRQLDRQREHEASLDAEKQAQLLKERYGRNRAAAADAVVVPKRLLLPSVDDPSIWGVRCKAGKEREVVFAIQKRIEERPPGSRNPIKIISTFERGGAMSGYIYVEARRQADVMDALQDMSNVYPRTNMILVPVREMPDLLRVQKSEELNPGGWVRIRRTKYQGDLAQIEEVETNGLAVTVRLVPRLDYGLNEDSGAPIIDPKRKRAGANAAVSRPPQRLFSEAEAKKKHSKYLSATSGLGGKSWGYLGETYVEGFLIKDMKVQHLITKNVNPRLEEVTMFARDSENGTSNLDLASLAETLKNSTAEESYLPGDPVEVFKGEQQGLIGRTSSTRGDIVTILVTDGELAGQTIEAPVKTLRKRFREGDHVKVIGGSRYQDELGMVVQVKGDTVTLLSDMSMQEITVFSKDLRLSAETGVDGKLGMFDVHDLVQLDAATVACIVKVDRESLRVLDQNGSIRTILPTQVTSKIAPRRDAVATDRNGAEIRHGDTVKEVYGEQRNGIILHIHRSFLFLHNKAQAENSGIVVVRTTNVVTVSAKGGRSSGPDLTKMNPALMGNGAPGGAMAPPSRNFGRDRLIGKTVMVKKGPFKGLVGIVKDTTDIQARVELHTKNKIVTIPKELLVVKDPITGQTIDMHRGRGGPRIPQGSSAAPPSGWQGGRTPMASADSSRTPAWGGATSSRTPAWGGLGSRTPAWKADGSRTSNPYDGNRTAYGGAGSRTPAWNAGARTPYGGSSGSSDFDAFAAGSRTPAWGAANTGNRTPAWSAGASNSNKGYDAPTPGATYSAPTPGAYGGAPTPGLSAPTPGAWADSAPTPGAYNAPTPGGPSRRPYDAPSPADFDSRPYDAPTPAMGGIAATPGAGPYDGDDGGPRYEEGTPSP</sequence>
<dbReference type="InterPro" id="IPR022581">
    <property type="entry name" value="Spt5_N"/>
</dbReference>
<dbReference type="Pfam" id="PF23042">
    <property type="entry name" value="KOW1_SPT5"/>
    <property type="match status" value="1"/>
</dbReference>
<keyword evidence="4 8" id="KW-0804">Transcription</keyword>
<feature type="region of interest" description="Disordered" evidence="9">
    <location>
        <begin position="781"/>
        <end position="873"/>
    </location>
</feature>
<dbReference type="PIRSF" id="PIRSF036945">
    <property type="entry name" value="Spt5"/>
    <property type="match status" value="1"/>
</dbReference>
<dbReference type="InterPro" id="IPR041973">
    <property type="entry name" value="KOW_Spt5_1"/>
</dbReference>
<feature type="compositionally biased region" description="Basic residues" evidence="9">
    <location>
        <begin position="92"/>
        <end position="101"/>
    </location>
</feature>
<dbReference type="PANTHER" id="PTHR11125">
    <property type="entry name" value="SUPPRESSOR OF TY 5"/>
    <property type="match status" value="1"/>
</dbReference>
<accession>A0ABR4II37</accession>
<feature type="region of interest" description="Disordered" evidence="9">
    <location>
        <begin position="1"/>
        <end position="165"/>
    </location>
</feature>
<comment type="subcellular location">
    <subcellularLocation>
        <location evidence="1 8">Nucleus</location>
    </subcellularLocation>
</comment>
<evidence type="ECO:0000313" key="13">
    <source>
        <dbReference type="EMBL" id="KAL2827431.1"/>
    </source>
</evidence>
<comment type="similarity">
    <text evidence="2 8">Belongs to the SPT5 family.</text>
</comment>
<feature type="compositionally biased region" description="Acidic residues" evidence="9">
    <location>
        <begin position="10"/>
        <end position="30"/>
    </location>
</feature>
<dbReference type="InterPro" id="IPR017071">
    <property type="entry name" value="TF_Spt5_eukaryote"/>
</dbReference>
<dbReference type="Pfam" id="PF23291">
    <property type="entry name" value="KOW4_SPT5"/>
    <property type="match status" value="1"/>
</dbReference>
<feature type="compositionally biased region" description="Acidic residues" evidence="9">
    <location>
        <begin position="110"/>
        <end position="128"/>
    </location>
</feature>
<evidence type="ECO:0000313" key="14">
    <source>
        <dbReference type="Proteomes" id="UP001610335"/>
    </source>
</evidence>
<dbReference type="CDD" id="cd06083">
    <property type="entry name" value="KOW_Spt5_3"/>
    <property type="match status" value="1"/>
</dbReference>
<dbReference type="Pfam" id="PF23284">
    <property type="entry name" value="KOW2_Spt5"/>
    <property type="match status" value="1"/>
</dbReference>
<evidence type="ECO:0000256" key="2">
    <source>
        <dbReference type="ARBA" id="ARBA00006956"/>
    </source>
</evidence>
<feature type="domain" description="KOW" evidence="11">
    <location>
        <begin position="458"/>
        <end position="485"/>
    </location>
</feature>
<reference evidence="13 14" key="1">
    <citation type="submission" date="2024-07" db="EMBL/GenBank/DDBJ databases">
        <title>Section-level genome sequencing and comparative genomics of Aspergillus sections Usti and Cavernicolus.</title>
        <authorList>
            <consortium name="Lawrence Berkeley National Laboratory"/>
            <person name="Nybo J.L."/>
            <person name="Vesth T.C."/>
            <person name="Theobald S."/>
            <person name="Frisvad J.C."/>
            <person name="Larsen T.O."/>
            <person name="Kjaerboelling I."/>
            <person name="Rothschild-Mancinelli K."/>
            <person name="Lyhne E.K."/>
            <person name="Kogle M.E."/>
            <person name="Barry K."/>
            <person name="Clum A."/>
            <person name="Na H."/>
            <person name="Ledsgaard L."/>
            <person name="Lin J."/>
            <person name="Lipzen A."/>
            <person name="Kuo A."/>
            <person name="Riley R."/>
            <person name="Mondo S."/>
            <person name="LaButti K."/>
            <person name="Haridas S."/>
            <person name="Pangalinan J."/>
            <person name="Salamov A.A."/>
            <person name="Simmons B.A."/>
            <person name="Magnuson J.K."/>
            <person name="Chen J."/>
            <person name="Drula E."/>
            <person name="Henrissat B."/>
            <person name="Wiebenga A."/>
            <person name="Lubbers R.J."/>
            <person name="Gomes A.C."/>
            <person name="Makela M.R."/>
            <person name="Stajich J."/>
            <person name="Grigoriev I.V."/>
            <person name="Mortensen U.H."/>
            <person name="De vries R.P."/>
            <person name="Baker S.E."/>
            <person name="Andersen M.R."/>
        </authorList>
    </citation>
    <scope>NUCLEOTIDE SEQUENCE [LARGE SCALE GENOMIC DNA]</scope>
    <source>
        <strain evidence="13 14">CBS 600.67</strain>
    </source>
</reference>
<feature type="domain" description="Spt5 C-terminal" evidence="12">
    <location>
        <begin position="828"/>
        <end position="972"/>
    </location>
</feature>
<dbReference type="CDD" id="cd06082">
    <property type="entry name" value="KOW_Spt5_2"/>
    <property type="match status" value="1"/>
</dbReference>
<dbReference type="CDD" id="cd06084">
    <property type="entry name" value="KOW_Spt5_4"/>
    <property type="match status" value="1"/>
</dbReference>
<dbReference type="Pfam" id="PF11942">
    <property type="entry name" value="Spt5_N"/>
    <property type="match status" value="1"/>
</dbReference>
<feature type="compositionally biased region" description="Low complexity" evidence="9">
    <location>
        <begin position="935"/>
        <end position="948"/>
    </location>
</feature>
<dbReference type="InterPro" id="IPR014722">
    <property type="entry name" value="Rib_uL2_dom2"/>
</dbReference>
<dbReference type="Pfam" id="PF23037">
    <property type="entry name" value="KOWx_SPT5"/>
    <property type="match status" value="1"/>
</dbReference>
<evidence type="ECO:0000256" key="5">
    <source>
        <dbReference type="ARBA" id="ARBA00023242"/>
    </source>
</evidence>
<dbReference type="InterPro" id="IPR041976">
    <property type="entry name" value="KOW_Spt5_3"/>
</dbReference>
<feature type="compositionally biased region" description="Basic and acidic residues" evidence="9">
    <location>
        <begin position="40"/>
        <end position="49"/>
    </location>
</feature>
<evidence type="ECO:0000256" key="7">
    <source>
        <dbReference type="ARBA" id="ARBA00025870"/>
    </source>
</evidence>
<dbReference type="CDD" id="cd06085">
    <property type="entry name" value="KOW_Spt5_5"/>
    <property type="match status" value="1"/>
</dbReference>
<dbReference type="SUPFAM" id="SSF50104">
    <property type="entry name" value="Translation proteins SH3-like domain"/>
    <property type="match status" value="1"/>
</dbReference>
<dbReference type="Pfam" id="PF23290">
    <property type="entry name" value="KOW5_SPT5"/>
    <property type="match status" value="1"/>
</dbReference>
<dbReference type="Proteomes" id="UP001610335">
    <property type="component" value="Unassembled WGS sequence"/>
</dbReference>
<dbReference type="SMART" id="SM01104">
    <property type="entry name" value="CTD"/>
    <property type="match status" value="1"/>
</dbReference>
<keyword evidence="5 8" id="KW-0539">Nucleus</keyword>
<dbReference type="CDD" id="cd09888">
    <property type="entry name" value="NGN_Euk"/>
    <property type="match status" value="1"/>
</dbReference>
<dbReference type="InterPro" id="IPR041977">
    <property type="entry name" value="KOW_Spt5_4"/>
</dbReference>
<evidence type="ECO:0000256" key="6">
    <source>
        <dbReference type="ARBA" id="ARBA00024691"/>
    </source>
</evidence>
<proteinExistence type="inferred from homology"/>
<dbReference type="SMART" id="SM00738">
    <property type="entry name" value="NGN"/>
    <property type="match status" value="1"/>
</dbReference>
<keyword evidence="14" id="KW-1185">Reference proteome</keyword>
<dbReference type="InterPro" id="IPR041978">
    <property type="entry name" value="KOW_Spt5_5"/>
</dbReference>
<dbReference type="InterPro" id="IPR008991">
    <property type="entry name" value="Translation_prot_SH3-like_sf"/>
</dbReference>
<evidence type="ECO:0000256" key="9">
    <source>
        <dbReference type="SAM" id="MobiDB-lite"/>
    </source>
</evidence>
<comment type="caution">
    <text evidence="13">The sequence shown here is derived from an EMBL/GenBank/DDBJ whole genome shotgun (WGS) entry which is preliminary data.</text>
</comment>
<feature type="region of interest" description="Disordered" evidence="9">
    <location>
        <begin position="900"/>
        <end position="1028"/>
    </location>
</feature>
<dbReference type="InterPro" id="IPR039385">
    <property type="entry name" value="NGN_Euk"/>
</dbReference>
<gene>
    <name evidence="13" type="ORF">BDW59DRAFT_144261</name>
</gene>
<comment type="function">
    <text evidence="6 8">The SPT4-SPT5 complex mediates both activation and inhibition of transcription elongation, and plays a role in pre-mRNA processing. This complex seems to be important for the stability of the RNA polymerase II elongation machinery on the chromatin template but not for the inherent ability of this machinery to translocate down the gene.</text>
</comment>
<organism evidence="13 14">
    <name type="scientific">Aspergillus cavernicola</name>
    <dbReference type="NCBI Taxonomy" id="176166"/>
    <lineage>
        <taxon>Eukaryota</taxon>
        <taxon>Fungi</taxon>
        <taxon>Dikarya</taxon>
        <taxon>Ascomycota</taxon>
        <taxon>Pezizomycotina</taxon>
        <taxon>Eurotiomycetes</taxon>
        <taxon>Eurotiomycetidae</taxon>
        <taxon>Eurotiales</taxon>
        <taxon>Aspergillaceae</taxon>
        <taxon>Aspergillus</taxon>
        <taxon>Aspergillus subgen. Nidulantes</taxon>
    </lineage>
</organism>
<dbReference type="InterPro" id="IPR005824">
    <property type="entry name" value="KOW"/>
</dbReference>
<dbReference type="InterPro" id="IPR024945">
    <property type="entry name" value="Spt5_C_dom"/>
</dbReference>
<name>A0ABR4II37_9EURO</name>
<evidence type="ECO:0000259" key="10">
    <source>
        <dbReference type="SMART" id="SM00738"/>
    </source>
</evidence>
<dbReference type="InterPro" id="IPR039659">
    <property type="entry name" value="SPT5"/>
</dbReference>
<evidence type="ECO:0000259" key="12">
    <source>
        <dbReference type="SMART" id="SM01104"/>
    </source>
</evidence>